<name>A0A835US85_VANPL</name>
<proteinExistence type="predicted"/>
<keyword evidence="3" id="KW-1185">Reference proteome</keyword>
<protein>
    <submittedName>
        <fullName evidence="2">Uncharacterized protein</fullName>
    </submittedName>
</protein>
<organism evidence="2 3">
    <name type="scientific">Vanilla planifolia</name>
    <name type="common">Vanilla</name>
    <dbReference type="NCBI Taxonomy" id="51239"/>
    <lineage>
        <taxon>Eukaryota</taxon>
        <taxon>Viridiplantae</taxon>
        <taxon>Streptophyta</taxon>
        <taxon>Embryophyta</taxon>
        <taxon>Tracheophyta</taxon>
        <taxon>Spermatophyta</taxon>
        <taxon>Magnoliopsida</taxon>
        <taxon>Liliopsida</taxon>
        <taxon>Asparagales</taxon>
        <taxon>Orchidaceae</taxon>
        <taxon>Vanilloideae</taxon>
        <taxon>Vanilleae</taxon>
        <taxon>Vanilla</taxon>
    </lineage>
</organism>
<accession>A0A835US85</accession>
<evidence type="ECO:0000313" key="3">
    <source>
        <dbReference type="Proteomes" id="UP000636800"/>
    </source>
</evidence>
<dbReference type="OrthoDB" id="2498029at2759"/>
<dbReference type="AlphaFoldDB" id="A0A835US85"/>
<gene>
    <name evidence="2" type="ORF">HPP92_017410</name>
</gene>
<dbReference type="Proteomes" id="UP000636800">
    <property type="component" value="Unassembled WGS sequence"/>
</dbReference>
<feature type="compositionally biased region" description="Low complexity" evidence="1">
    <location>
        <begin position="86"/>
        <end position="104"/>
    </location>
</feature>
<sequence length="131" mass="14078">MEMNDIRNRAQTSSPAAELTAPGWWKSRWAFSGAKLQGCGEHGHYASAPWLSSGTSAVSPGRCKPVRLIKIGPQNLAVRMNDACGRSDSSGGDSSRPTRSTTSSHVIRSAVGEPIYYPGSPSLLFLTVQWE</sequence>
<evidence type="ECO:0000256" key="1">
    <source>
        <dbReference type="SAM" id="MobiDB-lite"/>
    </source>
</evidence>
<evidence type="ECO:0000313" key="2">
    <source>
        <dbReference type="EMBL" id="KAG0470710.1"/>
    </source>
</evidence>
<dbReference type="EMBL" id="JADCNL010000008">
    <property type="protein sequence ID" value="KAG0470710.1"/>
    <property type="molecule type" value="Genomic_DNA"/>
</dbReference>
<reference evidence="2 3" key="1">
    <citation type="journal article" date="2020" name="Nat. Food">
        <title>A phased Vanilla planifolia genome enables genetic improvement of flavour and production.</title>
        <authorList>
            <person name="Hasing T."/>
            <person name="Tang H."/>
            <person name="Brym M."/>
            <person name="Khazi F."/>
            <person name="Huang T."/>
            <person name="Chambers A.H."/>
        </authorList>
    </citation>
    <scope>NUCLEOTIDE SEQUENCE [LARGE SCALE GENOMIC DNA]</scope>
    <source>
        <tissue evidence="2">Leaf</tissue>
    </source>
</reference>
<comment type="caution">
    <text evidence="2">The sequence shown here is derived from an EMBL/GenBank/DDBJ whole genome shotgun (WGS) entry which is preliminary data.</text>
</comment>
<feature type="region of interest" description="Disordered" evidence="1">
    <location>
        <begin position="82"/>
        <end position="106"/>
    </location>
</feature>